<dbReference type="GO" id="GO:0016874">
    <property type="term" value="F:ligase activity"/>
    <property type="evidence" value="ECO:0007669"/>
    <property type="project" value="UniProtKB-KW"/>
</dbReference>
<dbReference type="PANTHER" id="PTHR37422:SF13">
    <property type="entry name" value="LIPOPOLYSACCHARIDE BIOSYNTHESIS PROTEIN PA4999-RELATED"/>
    <property type="match status" value="1"/>
</dbReference>
<evidence type="ECO:0000313" key="8">
    <source>
        <dbReference type="Proteomes" id="UP001596356"/>
    </source>
</evidence>
<gene>
    <name evidence="7" type="ORF">ACFQBT_04685</name>
</gene>
<dbReference type="InterPro" id="IPR007016">
    <property type="entry name" value="O-antigen_ligase-rel_domated"/>
</dbReference>
<evidence type="ECO:0000256" key="2">
    <source>
        <dbReference type="ARBA" id="ARBA00022692"/>
    </source>
</evidence>
<evidence type="ECO:0000313" key="7">
    <source>
        <dbReference type="EMBL" id="MFC6713183.1"/>
    </source>
</evidence>
<feature type="domain" description="O-antigen ligase-related" evidence="6">
    <location>
        <begin position="224"/>
        <end position="351"/>
    </location>
</feature>
<keyword evidence="8" id="KW-1185">Reference proteome</keyword>
<feature type="transmembrane region" description="Helical" evidence="5">
    <location>
        <begin position="143"/>
        <end position="165"/>
    </location>
</feature>
<feature type="transmembrane region" description="Helical" evidence="5">
    <location>
        <begin position="22"/>
        <end position="41"/>
    </location>
</feature>
<dbReference type="PANTHER" id="PTHR37422">
    <property type="entry name" value="TEICHURONIC ACID BIOSYNTHESIS PROTEIN TUAE"/>
    <property type="match status" value="1"/>
</dbReference>
<protein>
    <submittedName>
        <fullName evidence="7">O-antigen ligase family protein</fullName>
    </submittedName>
</protein>
<feature type="transmembrane region" description="Helical" evidence="5">
    <location>
        <begin position="70"/>
        <end position="89"/>
    </location>
</feature>
<name>A0ABW2AQY9_9MICO</name>
<comment type="caution">
    <text evidence="7">The sequence shown here is derived from an EMBL/GenBank/DDBJ whole genome shotgun (WGS) entry which is preliminary data.</text>
</comment>
<feature type="transmembrane region" description="Helical" evidence="5">
    <location>
        <begin position="185"/>
        <end position="209"/>
    </location>
</feature>
<dbReference type="EMBL" id="JBHSWJ010000002">
    <property type="protein sequence ID" value="MFC6713183.1"/>
    <property type="molecule type" value="Genomic_DNA"/>
</dbReference>
<evidence type="ECO:0000256" key="1">
    <source>
        <dbReference type="ARBA" id="ARBA00004141"/>
    </source>
</evidence>
<dbReference type="RefSeq" id="WP_377820762.1">
    <property type="nucleotide sequence ID" value="NZ_JBHSWJ010000002.1"/>
</dbReference>
<feature type="transmembrane region" description="Helical" evidence="5">
    <location>
        <begin position="376"/>
        <end position="395"/>
    </location>
</feature>
<evidence type="ECO:0000256" key="5">
    <source>
        <dbReference type="SAM" id="Phobius"/>
    </source>
</evidence>
<feature type="transmembrane region" description="Helical" evidence="5">
    <location>
        <begin position="265"/>
        <end position="284"/>
    </location>
</feature>
<evidence type="ECO:0000256" key="3">
    <source>
        <dbReference type="ARBA" id="ARBA00022989"/>
    </source>
</evidence>
<accession>A0ABW2AQY9</accession>
<dbReference type="Proteomes" id="UP001596356">
    <property type="component" value="Unassembled WGS sequence"/>
</dbReference>
<feature type="transmembrane region" description="Helical" evidence="5">
    <location>
        <begin position="221"/>
        <end position="237"/>
    </location>
</feature>
<dbReference type="InterPro" id="IPR051533">
    <property type="entry name" value="WaaL-like"/>
</dbReference>
<keyword evidence="4 5" id="KW-0472">Membrane</keyword>
<organism evidence="7 8">
    <name type="scientific">Branchiibius cervicis</name>
    <dbReference type="NCBI Taxonomy" id="908252"/>
    <lineage>
        <taxon>Bacteria</taxon>
        <taxon>Bacillati</taxon>
        <taxon>Actinomycetota</taxon>
        <taxon>Actinomycetes</taxon>
        <taxon>Micrococcales</taxon>
        <taxon>Dermacoccaceae</taxon>
        <taxon>Branchiibius</taxon>
    </lineage>
</organism>
<feature type="transmembrane region" description="Helical" evidence="5">
    <location>
        <begin position="338"/>
        <end position="364"/>
    </location>
</feature>
<keyword evidence="7" id="KW-0436">Ligase</keyword>
<keyword evidence="3 5" id="KW-1133">Transmembrane helix</keyword>
<feature type="transmembrane region" description="Helical" evidence="5">
    <location>
        <begin position="114"/>
        <end position="136"/>
    </location>
</feature>
<dbReference type="Pfam" id="PF04932">
    <property type="entry name" value="Wzy_C"/>
    <property type="match status" value="1"/>
</dbReference>
<evidence type="ECO:0000256" key="4">
    <source>
        <dbReference type="ARBA" id="ARBA00023136"/>
    </source>
</evidence>
<reference evidence="8" key="1">
    <citation type="journal article" date="2019" name="Int. J. Syst. Evol. Microbiol.">
        <title>The Global Catalogue of Microorganisms (GCM) 10K type strain sequencing project: providing services to taxonomists for standard genome sequencing and annotation.</title>
        <authorList>
            <consortium name="The Broad Institute Genomics Platform"/>
            <consortium name="The Broad Institute Genome Sequencing Center for Infectious Disease"/>
            <person name="Wu L."/>
            <person name="Ma J."/>
        </authorList>
    </citation>
    <scope>NUCLEOTIDE SEQUENCE [LARGE SCALE GENOMIC DNA]</scope>
    <source>
        <strain evidence="8">NBRC 106593</strain>
    </source>
</reference>
<keyword evidence="2 5" id="KW-0812">Transmembrane</keyword>
<sequence length="446" mass="48350">MKEATVQNHVEDDLGWLRSRRFLTLALFFTVSAWFFVPRFIQTLQAAKTRNMLGESNLVITPLTDLSQRALFYATILVCLWVIAFRWTASPASRGTALVLSLAPGAYMLIQGEYVGVGVDNAAFAVPLTIIALWVLRPRIQDLAILGYLVGVVCMVSVILGFVLPDHAILRSSYTNNAIVSDKEILPWGLLVGIFTDSNNFGQFIATGLPSVLLIRRRRTRWFVLAVSLFALVWTASRGSMEAVVVSAALTAVVARCHQKRKAAVATTGCILLFVFGAILPFLVHEPTAFTNRGVIWMQSIDAWQSAPLFGLGANWFTVIGSSTASLGPNVFHAHNQFLQLLVTGGIIYAVLVGMMLVAACVCAGRLAGHGSLSPTGFLAALAGVCVFEVSLVIVDNRLLFPVVVLPLATILFTRDLDTPLATTATAGTSPMPVRAQYRTSLEPKR</sequence>
<proteinExistence type="predicted"/>
<comment type="subcellular location">
    <subcellularLocation>
        <location evidence="1">Membrane</location>
        <topology evidence="1">Multi-pass membrane protein</topology>
    </subcellularLocation>
</comment>
<evidence type="ECO:0000259" key="6">
    <source>
        <dbReference type="Pfam" id="PF04932"/>
    </source>
</evidence>